<keyword evidence="1" id="KW-0696">RNA-directed RNA polymerase</keyword>
<feature type="domain" description="RDRP core" evidence="2">
    <location>
        <begin position="2"/>
        <end position="80"/>
    </location>
</feature>
<comment type="similarity">
    <text evidence="1">Belongs to the RdRP family.</text>
</comment>
<sequence>TRMALCFTGSIKTFTIQRSTEVEEIPDIKTKDGRYVFTDGIGKISESMMRRVFEALDLNQTTGYLPCALQIRMAGIKGVL</sequence>
<dbReference type="GO" id="GO:0030422">
    <property type="term" value="P:siRNA processing"/>
    <property type="evidence" value="ECO:0007669"/>
    <property type="project" value="TreeGrafter"/>
</dbReference>
<dbReference type="PANTHER" id="PTHR23079:SF55">
    <property type="entry name" value="RNA-DIRECTED RNA POLYMERASE"/>
    <property type="match status" value="1"/>
</dbReference>
<dbReference type="InterPro" id="IPR007855">
    <property type="entry name" value="RDRP"/>
</dbReference>
<dbReference type="Proteomes" id="UP000681720">
    <property type="component" value="Unassembled WGS sequence"/>
</dbReference>
<dbReference type="Pfam" id="PF05183">
    <property type="entry name" value="RdRP"/>
    <property type="match status" value="1"/>
</dbReference>
<dbReference type="PANTHER" id="PTHR23079">
    <property type="entry name" value="RNA-DEPENDENT RNA POLYMERASE"/>
    <property type="match status" value="1"/>
</dbReference>
<evidence type="ECO:0000313" key="4">
    <source>
        <dbReference type="Proteomes" id="UP000681720"/>
    </source>
</evidence>
<keyword evidence="1" id="KW-0808">Transferase</keyword>
<dbReference type="AlphaFoldDB" id="A0A8S2YMK3"/>
<dbReference type="GO" id="GO:0003723">
    <property type="term" value="F:RNA binding"/>
    <property type="evidence" value="ECO:0007669"/>
    <property type="project" value="UniProtKB-KW"/>
</dbReference>
<comment type="catalytic activity">
    <reaction evidence="1">
        <text>RNA(n) + a ribonucleoside 5'-triphosphate = RNA(n+1) + diphosphate</text>
        <dbReference type="Rhea" id="RHEA:21248"/>
        <dbReference type="Rhea" id="RHEA-COMP:14527"/>
        <dbReference type="Rhea" id="RHEA-COMP:17342"/>
        <dbReference type="ChEBI" id="CHEBI:33019"/>
        <dbReference type="ChEBI" id="CHEBI:61557"/>
        <dbReference type="ChEBI" id="CHEBI:140395"/>
        <dbReference type="EC" id="2.7.7.48"/>
    </reaction>
</comment>
<dbReference type="EC" id="2.7.7.48" evidence="1"/>
<evidence type="ECO:0000313" key="3">
    <source>
        <dbReference type="EMBL" id="CAF4573215.1"/>
    </source>
</evidence>
<keyword evidence="1" id="KW-0694">RNA-binding</keyword>
<gene>
    <name evidence="3" type="ORF">GIL414_LOCUS37764</name>
</gene>
<comment type="caution">
    <text evidence="3">The sequence shown here is derived from an EMBL/GenBank/DDBJ whole genome shotgun (WGS) entry which is preliminary data.</text>
</comment>
<proteinExistence type="inferred from homology"/>
<dbReference type="GO" id="GO:0003968">
    <property type="term" value="F:RNA-directed RNA polymerase activity"/>
    <property type="evidence" value="ECO:0007669"/>
    <property type="project" value="UniProtKB-KW"/>
</dbReference>
<organism evidence="3 4">
    <name type="scientific">Rotaria magnacalcarata</name>
    <dbReference type="NCBI Taxonomy" id="392030"/>
    <lineage>
        <taxon>Eukaryota</taxon>
        <taxon>Metazoa</taxon>
        <taxon>Spiralia</taxon>
        <taxon>Gnathifera</taxon>
        <taxon>Rotifera</taxon>
        <taxon>Eurotatoria</taxon>
        <taxon>Bdelloidea</taxon>
        <taxon>Philodinida</taxon>
        <taxon>Philodinidae</taxon>
        <taxon>Rotaria</taxon>
    </lineage>
</organism>
<evidence type="ECO:0000256" key="1">
    <source>
        <dbReference type="RuleBase" id="RU363098"/>
    </source>
</evidence>
<dbReference type="GO" id="GO:0031380">
    <property type="term" value="C:nuclear RNA-directed RNA polymerase complex"/>
    <property type="evidence" value="ECO:0007669"/>
    <property type="project" value="TreeGrafter"/>
</dbReference>
<name>A0A8S2YMK3_9BILA</name>
<protein>
    <recommendedName>
        <fullName evidence="1">RNA-dependent RNA polymerase</fullName>
        <ecNumber evidence="1">2.7.7.48</ecNumber>
    </recommendedName>
</protein>
<dbReference type="EMBL" id="CAJOBJ010097930">
    <property type="protein sequence ID" value="CAF4573215.1"/>
    <property type="molecule type" value="Genomic_DNA"/>
</dbReference>
<accession>A0A8S2YMK3</accession>
<evidence type="ECO:0000259" key="2">
    <source>
        <dbReference type="Pfam" id="PF05183"/>
    </source>
</evidence>
<feature type="non-terminal residue" evidence="3">
    <location>
        <position position="1"/>
    </location>
</feature>
<keyword evidence="1" id="KW-0548">Nucleotidyltransferase</keyword>
<feature type="non-terminal residue" evidence="3">
    <location>
        <position position="80"/>
    </location>
</feature>
<dbReference type="InterPro" id="IPR057596">
    <property type="entry name" value="RDRP_core"/>
</dbReference>
<reference evidence="3" key="1">
    <citation type="submission" date="2021-02" db="EMBL/GenBank/DDBJ databases">
        <authorList>
            <person name="Nowell W R."/>
        </authorList>
    </citation>
    <scope>NUCLEOTIDE SEQUENCE</scope>
</reference>